<accession>K0B1F6</accession>
<organism evidence="2 3">
    <name type="scientific">Gottschalkia acidurici (strain ATCC 7906 / DSM 604 / BCRC 14475 / CIP 104303 / KCTC 5404 / NCIMB 10678 / 9a)</name>
    <name type="common">Clostridium acidurici</name>
    <dbReference type="NCBI Taxonomy" id="1128398"/>
    <lineage>
        <taxon>Bacteria</taxon>
        <taxon>Bacillati</taxon>
        <taxon>Bacillota</taxon>
        <taxon>Tissierellia</taxon>
        <taxon>Tissierellales</taxon>
        <taxon>Gottschalkiaceae</taxon>
        <taxon>Gottschalkia</taxon>
    </lineage>
</organism>
<sequence>MSINWNKIKKEYIESKGKVVLKELAENHGVKIGTIRSRKSREEWNEEIDNSVATCNAER</sequence>
<dbReference type="Proteomes" id="UP000006094">
    <property type="component" value="Chromosome"/>
</dbReference>
<dbReference type="Pfam" id="PF10668">
    <property type="entry name" value="Phage_terminase"/>
    <property type="match status" value="1"/>
</dbReference>
<evidence type="ECO:0000259" key="1">
    <source>
        <dbReference type="Pfam" id="PF10668"/>
    </source>
</evidence>
<name>K0B1F6_GOTA9</name>
<dbReference type="STRING" id="1128398.Curi_c14970"/>
<feature type="domain" description="PBSX phage terminase small subunit-like N-terminal" evidence="1">
    <location>
        <begin position="6"/>
        <end position="56"/>
    </location>
</feature>
<dbReference type="EMBL" id="CP003326">
    <property type="protein sequence ID" value="AFS78506.1"/>
    <property type="molecule type" value="Genomic_DNA"/>
</dbReference>
<protein>
    <submittedName>
        <fullName evidence="2">Phage terminase, small subunit</fullName>
    </submittedName>
</protein>
<keyword evidence="3" id="KW-1185">Reference proteome</keyword>
<dbReference type="AlphaFoldDB" id="K0B1F6"/>
<dbReference type="RefSeq" id="WP_014967642.1">
    <property type="nucleotide sequence ID" value="NC_018664.1"/>
</dbReference>
<gene>
    <name evidence="2" type="ordered locus">Curi_c14970</name>
</gene>
<proteinExistence type="predicted"/>
<dbReference type="HOGENOM" id="CLU_2951989_0_0_9"/>
<evidence type="ECO:0000313" key="2">
    <source>
        <dbReference type="EMBL" id="AFS78506.1"/>
    </source>
</evidence>
<dbReference type="InterPro" id="IPR018925">
    <property type="entry name" value="XtmA-like_N"/>
</dbReference>
<dbReference type="OrthoDB" id="7358785at2"/>
<evidence type="ECO:0000313" key="3">
    <source>
        <dbReference type="Proteomes" id="UP000006094"/>
    </source>
</evidence>
<dbReference type="KEGG" id="cad:Curi_c14970"/>
<reference evidence="2 3" key="1">
    <citation type="journal article" date="2012" name="PLoS ONE">
        <title>The purine-utilizing bacterium Clostridium acidurici 9a: a genome-guided metabolic reconsideration.</title>
        <authorList>
            <person name="Hartwich K."/>
            <person name="Poehlein A."/>
            <person name="Daniel R."/>
        </authorList>
    </citation>
    <scope>NUCLEOTIDE SEQUENCE [LARGE SCALE GENOMIC DNA]</scope>
    <source>
        <strain evidence="3">ATCC 7906 / DSM 604 / BCRC 14475 / CIP 104303 / KCTC 5404 / NCIMB 10678 / 9a</strain>
    </source>
</reference>